<protein>
    <submittedName>
        <fullName evidence="1">Uncharacterized protein</fullName>
    </submittedName>
</protein>
<comment type="caution">
    <text evidence="1">The sequence shown here is derived from an EMBL/GenBank/DDBJ whole genome shotgun (WGS) entry which is preliminary data.</text>
</comment>
<proteinExistence type="predicted"/>
<evidence type="ECO:0000313" key="2">
    <source>
        <dbReference type="Proteomes" id="UP000798662"/>
    </source>
</evidence>
<name>A0ACC3CBR3_PYRYE</name>
<gene>
    <name evidence="1" type="ORF">I4F81_009906</name>
</gene>
<organism evidence="1 2">
    <name type="scientific">Pyropia yezoensis</name>
    <name type="common">Susabi-nori</name>
    <name type="synonym">Porphyra yezoensis</name>
    <dbReference type="NCBI Taxonomy" id="2788"/>
    <lineage>
        <taxon>Eukaryota</taxon>
        <taxon>Rhodophyta</taxon>
        <taxon>Bangiophyceae</taxon>
        <taxon>Bangiales</taxon>
        <taxon>Bangiaceae</taxon>
        <taxon>Pyropia</taxon>
    </lineage>
</organism>
<dbReference type="Proteomes" id="UP000798662">
    <property type="component" value="Chromosome 3"/>
</dbReference>
<accession>A0ACC3CBR3</accession>
<sequence length="214" mass="21136">MKASSLIALLLLVAAAALAAPTTTGGTPLADASAGGWAAPAAGNDGMDAPPAMPSVLLGVDLDAIPVGGVAPPWALRTDAEPSPGAEVPSPGPEVPSPSPAVYGGGGGGGDDGDDGSGMCAEEKAAVARERSALLADLLYVRFFPKGEKYVALFPKGGHTPASAAYVAAARAKIDARVAAGATLDDEESDGGDGDWSGESDDNDEEGQDSFFQD</sequence>
<reference evidence="1" key="1">
    <citation type="submission" date="2019-11" db="EMBL/GenBank/DDBJ databases">
        <title>Nori genome reveals adaptations in red seaweeds to the harsh intertidal environment.</title>
        <authorList>
            <person name="Wang D."/>
            <person name="Mao Y."/>
        </authorList>
    </citation>
    <scope>NUCLEOTIDE SEQUENCE</scope>
    <source>
        <tissue evidence="1">Gametophyte</tissue>
    </source>
</reference>
<keyword evidence="2" id="KW-1185">Reference proteome</keyword>
<evidence type="ECO:0000313" key="1">
    <source>
        <dbReference type="EMBL" id="KAK1867399.1"/>
    </source>
</evidence>
<dbReference type="EMBL" id="CM020620">
    <property type="protein sequence ID" value="KAK1867399.1"/>
    <property type="molecule type" value="Genomic_DNA"/>
</dbReference>